<dbReference type="EMBL" id="DVOT01000110">
    <property type="protein sequence ID" value="HIV27500.1"/>
    <property type="molecule type" value="Genomic_DNA"/>
</dbReference>
<evidence type="ECO:0000313" key="3">
    <source>
        <dbReference type="Proteomes" id="UP000886884"/>
    </source>
</evidence>
<evidence type="ECO:0000313" key="2">
    <source>
        <dbReference type="EMBL" id="HIV27500.1"/>
    </source>
</evidence>
<dbReference type="AlphaFoldDB" id="A0A9D1P7V8"/>
<dbReference type="GO" id="GO:0003677">
    <property type="term" value="F:DNA binding"/>
    <property type="evidence" value="ECO:0007669"/>
    <property type="project" value="InterPro"/>
</dbReference>
<protein>
    <submittedName>
        <fullName evidence="2">Helix-turn-helix transcriptional regulator</fullName>
    </submittedName>
</protein>
<name>A0A9D1P7V8_9FIRM</name>
<dbReference type="Pfam" id="PF01381">
    <property type="entry name" value="HTH_3"/>
    <property type="match status" value="1"/>
</dbReference>
<reference evidence="2" key="1">
    <citation type="submission" date="2020-10" db="EMBL/GenBank/DDBJ databases">
        <authorList>
            <person name="Gilroy R."/>
        </authorList>
    </citation>
    <scope>NUCLEOTIDE SEQUENCE</scope>
    <source>
        <strain evidence="2">CHK183-6373</strain>
    </source>
</reference>
<dbReference type="SMART" id="SM00530">
    <property type="entry name" value="HTH_XRE"/>
    <property type="match status" value="1"/>
</dbReference>
<accession>A0A9D1P7V8</accession>
<dbReference type="Gene3D" id="1.10.260.40">
    <property type="entry name" value="lambda repressor-like DNA-binding domains"/>
    <property type="match status" value="1"/>
</dbReference>
<evidence type="ECO:0000259" key="1">
    <source>
        <dbReference type="PROSITE" id="PS50943"/>
    </source>
</evidence>
<dbReference type="CDD" id="cd00093">
    <property type="entry name" value="HTH_XRE"/>
    <property type="match status" value="1"/>
</dbReference>
<dbReference type="SUPFAM" id="SSF47413">
    <property type="entry name" value="lambda repressor-like DNA-binding domains"/>
    <property type="match status" value="1"/>
</dbReference>
<reference evidence="2" key="2">
    <citation type="journal article" date="2021" name="PeerJ">
        <title>Extensive microbial diversity within the chicken gut microbiome revealed by metagenomics and culture.</title>
        <authorList>
            <person name="Gilroy R."/>
            <person name="Ravi A."/>
            <person name="Getino M."/>
            <person name="Pursley I."/>
            <person name="Horton D.L."/>
            <person name="Alikhan N.F."/>
            <person name="Baker D."/>
            <person name="Gharbi K."/>
            <person name="Hall N."/>
            <person name="Watson M."/>
            <person name="Adriaenssens E.M."/>
            <person name="Foster-Nyarko E."/>
            <person name="Jarju S."/>
            <person name="Secka A."/>
            <person name="Antonio M."/>
            <person name="Oren A."/>
            <person name="Chaudhuri R.R."/>
            <person name="La Ragione R."/>
            <person name="Hildebrand F."/>
            <person name="Pallen M.J."/>
        </authorList>
    </citation>
    <scope>NUCLEOTIDE SEQUENCE</scope>
    <source>
        <strain evidence="2">CHK183-6373</strain>
    </source>
</reference>
<proteinExistence type="predicted"/>
<dbReference type="Proteomes" id="UP000886884">
    <property type="component" value="Unassembled WGS sequence"/>
</dbReference>
<dbReference type="PROSITE" id="PS50943">
    <property type="entry name" value="HTH_CROC1"/>
    <property type="match status" value="1"/>
</dbReference>
<comment type="caution">
    <text evidence="2">The sequence shown here is derived from an EMBL/GenBank/DDBJ whole genome shotgun (WGS) entry which is preliminary data.</text>
</comment>
<dbReference type="InterPro" id="IPR010982">
    <property type="entry name" value="Lambda_DNA-bd_dom_sf"/>
</dbReference>
<sequence length="80" mass="9249">MREEPRLHLRVESQKIQRNTVLIALRGERRREIVAAAVGISVSALTAYELGTRTPRDKTKRALSRYYGKSVEEIFFTEQT</sequence>
<organism evidence="2 3">
    <name type="scientific">Candidatus Ornithocaccomicrobium faecavium</name>
    <dbReference type="NCBI Taxonomy" id="2840890"/>
    <lineage>
        <taxon>Bacteria</taxon>
        <taxon>Bacillati</taxon>
        <taxon>Bacillota</taxon>
        <taxon>Clostridia</taxon>
        <taxon>Candidatus Ornithocaccomicrobium</taxon>
    </lineage>
</organism>
<feature type="domain" description="HTH cro/C1-type" evidence="1">
    <location>
        <begin position="34"/>
        <end position="74"/>
    </location>
</feature>
<gene>
    <name evidence="2" type="ORF">IAA64_05995</name>
</gene>
<dbReference type="InterPro" id="IPR001387">
    <property type="entry name" value="Cro/C1-type_HTH"/>
</dbReference>